<proteinExistence type="inferred from homology"/>
<comment type="catalytic activity">
    <reaction evidence="1 4">
        <text>(4aS,6R)-4a-hydroxy-L-erythro-5,6,7,8-tetrahydrobiopterin = (6R)-L-erythro-6,7-dihydrobiopterin + H2O</text>
        <dbReference type="Rhea" id="RHEA:11920"/>
        <dbReference type="ChEBI" id="CHEBI:15377"/>
        <dbReference type="ChEBI" id="CHEBI:15642"/>
        <dbReference type="ChEBI" id="CHEBI:43120"/>
        <dbReference type="EC" id="4.2.1.96"/>
    </reaction>
</comment>
<dbReference type="NCBIfam" id="NF002017">
    <property type="entry name" value="PRK00823.1-2"/>
    <property type="match status" value="1"/>
</dbReference>
<dbReference type="InterPro" id="IPR001533">
    <property type="entry name" value="Pterin_deHydtase"/>
</dbReference>
<dbReference type="NCBIfam" id="NF002019">
    <property type="entry name" value="PRK00823.1-4"/>
    <property type="match status" value="1"/>
</dbReference>
<dbReference type="Gene3D" id="3.30.1360.20">
    <property type="entry name" value="Transcriptional coactivator/pterin dehydratase"/>
    <property type="match status" value="1"/>
</dbReference>
<evidence type="ECO:0000313" key="6">
    <source>
        <dbReference type="Proteomes" id="UP000076962"/>
    </source>
</evidence>
<comment type="similarity">
    <text evidence="2 4">Belongs to the pterin-4-alpha-carbinolamine dehydratase family.</text>
</comment>
<sequence length="121" mass="13666">MSELTQKRCKPCEGGVKPLTREEAQALLSQLKDWQLNETATEMSRPYKFQNYYETMAFVNAVAWIAHQEDHHPDLEVAYNRCLVRYSTHAIGGMSENDFICAAKIDALLAPPETTAATCKI</sequence>
<evidence type="ECO:0000256" key="1">
    <source>
        <dbReference type="ARBA" id="ARBA00001554"/>
    </source>
</evidence>
<dbReference type="Proteomes" id="UP000076962">
    <property type="component" value="Unassembled WGS sequence"/>
</dbReference>
<dbReference type="SUPFAM" id="SSF55248">
    <property type="entry name" value="PCD-like"/>
    <property type="match status" value="1"/>
</dbReference>
<dbReference type="HAMAP" id="MF_00434">
    <property type="entry name" value="Pterin_4_alpha"/>
    <property type="match status" value="1"/>
</dbReference>
<keyword evidence="3 4" id="KW-0456">Lyase</keyword>
<dbReference type="CDD" id="cd00913">
    <property type="entry name" value="PCD_DCoH_subfamily_a"/>
    <property type="match status" value="1"/>
</dbReference>
<accession>A0A176RSI7</accession>
<dbReference type="PANTHER" id="PTHR12599:SF0">
    <property type="entry name" value="PTERIN-4-ALPHA-CARBINOLAMINE DEHYDRATASE"/>
    <property type="match status" value="1"/>
</dbReference>
<dbReference type="GO" id="GO:0006729">
    <property type="term" value="P:tetrahydrobiopterin biosynthetic process"/>
    <property type="evidence" value="ECO:0007669"/>
    <property type="project" value="InterPro"/>
</dbReference>
<dbReference type="EMBL" id="LUTY01003125">
    <property type="protein sequence ID" value="OAD18698.1"/>
    <property type="molecule type" value="Genomic_DNA"/>
</dbReference>
<evidence type="ECO:0000256" key="2">
    <source>
        <dbReference type="ARBA" id="ARBA00006472"/>
    </source>
</evidence>
<name>A0A176RSI7_9GAMM</name>
<dbReference type="PANTHER" id="PTHR12599">
    <property type="entry name" value="PTERIN-4-ALPHA-CARBINOLAMINE DEHYDRATASE"/>
    <property type="match status" value="1"/>
</dbReference>
<dbReference type="EC" id="4.2.1.96" evidence="4"/>
<dbReference type="PATRIC" id="fig|1003181.4.peg.7554"/>
<evidence type="ECO:0000256" key="3">
    <source>
        <dbReference type="ARBA" id="ARBA00023239"/>
    </source>
</evidence>
<keyword evidence="6" id="KW-1185">Reference proteome</keyword>
<comment type="caution">
    <text evidence="5">The sequence shown here is derived from an EMBL/GenBank/DDBJ whole genome shotgun (WGS) entry which is preliminary data.</text>
</comment>
<dbReference type="InterPro" id="IPR036428">
    <property type="entry name" value="PCD_sf"/>
</dbReference>
<gene>
    <name evidence="5" type="ORF">THIOM_005699</name>
</gene>
<organism evidence="5 6">
    <name type="scientific">Candidatus Thiomargarita nelsonii</name>
    <dbReference type="NCBI Taxonomy" id="1003181"/>
    <lineage>
        <taxon>Bacteria</taxon>
        <taxon>Pseudomonadati</taxon>
        <taxon>Pseudomonadota</taxon>
        <taxon>Gammaproteobacteria</taxon>
        <taxon>Thiotrichales</taxon>
        <taxon>Thiotrichaceae</taxon>
        <taxon>Thiomargarita</taxon>
    </lineage>
</organism>
<dbReference type="AlphaFoldDB" id="A0A176RSI7"/>
<dbReference type="GO" id="GO:0008124">
    <property type="term" value="F:4-alpha-hydroxytetrahydrobiopterin dehydratase activity"/>
    <property type="evidence" value="ECO:0007669"/>
    <property type="project" value="UniProtKB-UniRule"/>
</dbReference>
<evidence type="ECO:0000256" key="4">
    <source>
        <dbReference type="HAMAP-Rule" id="MF_00434"/>
    </source>
</evidence>
<dbReference type="Pfam" id="PF01329">
    <property type="entry name" value="Pterin_4a"/>
    <property type="match status" value="1"/>
</dbReference>
<evidence type="ECO:0000313" key="5">
    <source>
        <dbReference type="EMBL" id="OAD18698.1"/>
    </source>
</evidence>
<protein>
    <recommendedName>
        <fullName evidence="4">Putative pterin-4-alpha-carbinolamine dehydratase</fullName>
        <shortName evidence="4">PHS</shortName>
        <ecNumber evidence="4">4.2.1.96</ecNumber>
    </recommendedName>
    <alternativeName>
        <fullName evidence="4">4-alpha-hydroxy-tetrahydropterin dehydratase</fullName>
    </alternativeName>
    <alternativeName>
        <fullName evidence="4">Pterin carbinolamine dehydratase</fullName>
        <shortName evidence="4">PCD</shortName>
    </alternativeName>
</protein>
<reference evidence="5 6" key="1">
    <citation type="submission" date="2016-05" db="EMBL/GenBank/DDBJ databases">
        <title>Single-cell genome of chain-forming Candidatus Thiomargarita nelsonii and comparison to other large sulfur-oxidizing bacteria.</title>
        <authorList>
            <person name="Winkel M."/>
            <person name="Salman V."/>
            <person name="Woyke T."/>
            <person name="Schulz-Vogt H."/>
            <person name="Richter M."/>
            <person name="Flood B."/>
            <person name="Bailey J."/>
            <person name="Amann R."/>
            <person name="Mussmann M."/>
        </authorList>
    </citation>
    <scope>NUCLEOTIDE SEQUENCE [LARGE SCALE GENOMIC DNA]</scope>
    <source>
        <strain evidence="5 6">THI036</strain>
    </source>
</reference>